<sequence length="188" mass="21173">MNEKTLYTLSATALILSAGLYAAFSFADDDDDDHDYGKNNKYQIHITNNPSYQEECGACHIAYPSALLPARSWQKIMSGLSDHFGENAELEAATQAQLTEYLSTHSAEHDKSYLPQKLLRRLPSGQTPLRISELPYLRHEHKEIPVRMISNNPKVKSISQCNHCHTQADKGSFAEREINIPGVGRWDD</sequence>
<evidence type="ECO:0000313" key="2">
    <source>
        <dbReference type="EMBL" id="SEH04412.1"/>
    </source>
</evidence>
<keyword evidence="1" id="KW-0732">Signal</keyword>
<reference evidence="2 3" key="1">
    <citation type="submission" date="2016-10" db="EMBL/GenBank/DDBJ databases">
        <authorList>
            <person name="de Groot N.N."/>
        </authorList>
    </citation>
    <scope>NUCLEOTIDE SEQUENCE [LARGE SCALE GENOMIC DNA]</scope>
    <source>
        <strain evidence="2">MBHS1</strain>
    </source>
</reference>
<feature type="signal peptide" evidence="1">
    <location>
        <begin position="1"/>
        <end position="22"/>
    </location>
</feature>
<feature type="chain" id="PRO_5014835243" evidence="1">
    <location>
        <begin position="23"/>
        <end position="188"/>
    </location>
</feature>
<dbReference type="Proteomes" id="UP000236724">
    <property type="component" value="Unassembled WGS sequence"/>
</dbReference>
<keyword evidence="3" id="KW-1185">Reference proteome</keyword>
<proteinExistence type="predicted"/>
<dbReference type="EMBL" id="FMSV02000051">
    <property type="protein sequence ID" value="SEH04412.1"/>
    <property type="molecule type" value="Genomic_DNA"/>
</dbReference>
<dbReference type="InterPro" id="IPR018588">
    <property type="entry name" value="Dihaem_cytochrome-c"/>
</dbReference>
<evidence type="ECO:0000313" key="3">
    <source>
        <dbReference type="Proteomes" id="UP000236724"/>
    </source>
</evidence>
<gene>
    <name evidence="2" type="ORF">MBHS_00258</name>
</gene>
<accession>A0A1H6F2W5</accession>
<name>A0A1H6F2W5_9GAMM</name>
<dbReference type="AlphaFoldDB" id="A0A1H6F2W5"/>
<protein>
    <submittedName>
        <fullName evidence="2">Dihaem cytochrome c</fullName>
    </submittedName>
</protein>
<dbReference type="RefSeq" id="WP_103918481.1">
    <property type="nucleotide sequence ID" value="NZ_FMSV02000051.1"/>
</dbReference>
<dbReference type="OrthoDB" id="5296814at2"/>
<dbReference type="Pfam" id="PF09626">
    <property type="entry name" value="DHC"/>
    <property type="match status" value="1"/>
</dbReference>
<organism evidence="2 3">
    <name type="scientific">Candidatus Venteria ishoeyi</name>
    <dbReference type="NCBI Taxonomy" id="1899563"/>
    <lineage>
        <taxon>Bacteria</taxon>
        <taxon>Pseudomonadati</taxon>
        <taxon>Pseudomonadota</taxon>
        <taxon>Gammaproteobacteria</taxon>
        <taxon>Thiotrichales</taxon>
        <taxon>Thiotrichaceae</taxon>
        <taxon>Venteria</taxon>
    </lineage>
</organism>
<evidence type="ECO:0000256" key="1">
    <source>
        <dbReference type="SAM" id="SignalP"/>
    </source>
</evidence>